<dbReference type="Gene3D" id="3.20.20.70">
    <property type="entry name" value="Aldolase class I"/>
    <property type="match status" value="1"/>
</dbReference>
<dbReference type="Gene3D" id="3.90.1170.20">
    <property type="entry name" value="Quinolinate phosphoribosyl transferase, N-terminal domain"/>
    <property type="match status" value="1"/>
</dbReference>
<dbReference type="InterPro" id="IPR002638">
    <property type="entry name" value="Quinolinate_PRibosylTrfase_C"/>
</dbReference>
<evidence type="ECO:0000313" key="13">
    <source>
        <dbReference type="Proteomes" id="UP001228690"/>
    </source>
</evidence>
<keyword evidence="6 9" id="KW-0328">Glycosyltransferase</keyword>
<dbReference type="GO" id="GO:0004514">
    <property type="term" value="F:nicotinate-nucleotide diphosphorylase (carboxylating) activity"/>
    <property type="evidence" value="ECO:0007669"/>
    <property type="project" value="UniProtKB-EC"/>
</dbReference>
<evidence type="ECO:0000256" key="6">
    <source>
        <dbReference type="ARBA" id="ARBA00022676"/>
    </source>
</evidence>
<dbReference type="PIRSF" id="PIRSF006250">
    <property type="entry name" value="NadC_ModD"/>
    <property type="match status" value="1"/>
</dbReference>
<dbReference type="EC" id="2.4.2.19" evidence="4"/>
<dbReference type="SUPFAM" id="SSF51690">
    <property type="entry name" value="Nicotinate/Quinolinate PRTase C-terminal domain-like"/>
    <property type="match status" value="1"/>
</dbReference>
<keyword evidence="13" id="KW-1185">Reference proteome</keyword>
<dbReference type="InterPro" id="IPR036068">
    <property type="entry name" value="Nicotinate_pribotase-like_C"/>
</dbReference>
<dbReference type="InterPro" id="IPR004393">
    <property type="entry name" value="NadC"/>
</dbReference>
<protein>
    <recommendedName>
        <fullName evidence="4">nicotinate-nucleotide diphosphorylase (carboxylating)</fullName>
        <ecNumber evidence="4">2.4.2.19</ecNumber>
    </recommendedName>
    <alternativeName>
        <fullName evidence="8">Quinolinate phosphoribosyltransferase [decarboxylating]</fullName>
    </alternativeName>
</protein>
<dbReference type="SUPFAM" id="SSF54675">
    <property type="entry name" value="Nicotinate/Quinolinate PRTase N-terminal domain-like"/>
    <property type="match status" value="1"/>
</dbReference>
<keyword evidence="5" id="KW-0662">Pyridine nucleotide biosynthesis</keyword>
<gene>
    <name evidence="12" type="primary">nadC</name>
    <name evidence="12" type="ORF">P0082_03570</name>
</gene>
<evidence type="ECO:0000313" key="12">
    <source>
        <dbReference type="EMBL" id="WGK69948.1"/>
    </source>
</evidence>
<dbReference type="Pfam" id="PF01729">
    <property type="entry name" value="QRPTase_C"/>
    <property type="match status" value="1"/>
</dbReference>
<evidence type="ECO:0000256" key="1">
    <source>
        <dbReference type="ARBA" id="ARBA00003237"/>
    </source>
</evidence>
<evidence type="ECO:0000256" key="2">
    <source>
        <dbReference type="ARBA" id="ARBA00004893"/>
    </source>
</evidence>
<dbReference type="InterPro" id="IPR027277">
    <property type="entry name" value="NadC/ModD"/>
</dbReference>
<dbReference type="Proteomes" id="UP001228690">
    <property type="component" value="Chromosome"/>
</dbReference>
<evidence type="ECO:0000259" key="11">
    <source>
        <dbReference type="Pfam" id="PF02749"/>
    </source>
</evidence>
<sequence>MNSTGLREPIPGHIIRQALDRAFVEDWGLSGDITSRACISPDVQVQAQLRLRGSEGLNDYVPAGLELAKAAFHYDDAKETEQGRSALRVELRQSDGAVVSPGSVLAEISGPARLLLGRERVALNYLCHLSGIASVTRQYVRAVAHTSARIVDTRKTTPGLRALEKFAVRCGGGGNHRFGLFDAMMIKDNHIAAAGGIVPALRAARANGGHMVSVELEVDTLEQLYQVNFDDNTLRPDCVLLDNMSLGDMKRAVAYVAKRAFCEASGGIRLERVPDIAETGVDLISVGALTHSAPIVDIGLDINLSHS</sequence>
<keyword evidence="7 9" id="KW-0808">Transferase</keyword>
<name>A0ABY8MJC1_9SPIO</name>
<evidence type="ECO:0000256" key="8">
    <source>
        <dbReference type="ARBA" id="ARBA00033102"/>
    </source>
</evidence>
<evidence type="ECO:0000256" key="9">
    <source>
        <dbReference type="PIRNR" id="PIRNR006250"/>
    </source>
</evidence>
<dbReference type="NCBIfam" id="TIGR00078">
    <property type="entry name" value="nadC"/>
    <property type="match status" value="1"/>
</dbReference>
<evidence type="ECO:0000256" key="3">
    <source>
        <dbReference type="ARBA" id="ARBA00009400"/>
    </source>
</evidence>
<feature type="domain" description="Quinolinate phosphoribosyl transferase C-terminal" evidence="10">
    <location>
        <begin position="132"/>
        <end position="301"/>
    </location>
</feature>
<evidence type="ECO:0000256" key="7">
    <source>
        <dbReference type="ARBA" id="ARBA00022679"/>
    </source>
</evidence>
<accession>A0ABY8MJC1</accession>
<dbReference type="InterPro" id="IPR022412">
    <property type="entry name" value="Quinolinate_PRibosylTrfase_N"/>
</dbReference>
<dbReference type="RefSeq" id="WP_326928147.1">
    <property type="nucleotide sequence ID" value="NZ_CP123443.1"/>
</dbReference>
<dbReference type="EMBL" id="CP123443">
    <property type="protein sequence ID" value="WGK69948.1"/>
    <property type="molecule type" value="Genomic_DNA"/>
</dbReference>
<evidence type="ECO:0000259" key="10">
    <source>
        <dbReference type="Pfam" id="PF01729"/>
    </source>
</evidence>
<dbReference type="Pfam" id="PF02749">
    <property type="entry name" value="QRPTase_N"/>
    <property type="match status" value="1"/>
</dbReference>
<comment type="pathway">
    <text evidence="2">Cofactor biosynthesis; NAD(+) biosynthesis; nicotinate D-ribonucleotide from quinolinate: step 1/1.</text>
</comment>
<dbReference type="PANTHER" id="PTHR32179:SF3">
    <property type="entry name" value="NICOTINATE-NUCLEOTIDE PYROPHOSPHORYLASE [CARBOXYLATING]"/>
    <property type="match status" value="1"/>
</dbReference>
<dbReference type="InterPro" id="IPR013785">
    <property type="entry name" value="Aldolase_TIM"/>
</dbReference>
<dbReference type="InterPro" id="IPR037128">
    <property type="entry name" value="Quinolinate_PRibosylTase_N_sf"/>
</dbReference>
<dbReference type="PANTHER" id="PTHR32179">
    <property type="entry name" value="NICOTINATE-NUCLEOTIDE PYROPHOSPHORYLASE [CARBOXYLATING]"/>
    <property type="match status" value="1"/>
</dbReference>
<dbReference type="CDD" id="cd01572">
    <property type="entry name" value="QPRTase"/>
    <property type="match status" value="1"/>
</dbReference>
<reference evidence="12 13" key="1">
    <citation type="submission" date="2023-04" db="EMBL/GenBank/DDBJ databases">
        <title>Spirochaete genome identified in red abalone sample constitutes a novel genus.</title>
        <authorList>
            <person name="Sharma S.P."/>
            <person name="Purcell C.M."/>
            <person name="Hyde J.R."/>
            <person name="Severin A.J."/>
        </authorList>
    </citation>
    <scope>NUCLEOTIDE SEQUENCE [LARGE SCALE GENOMIC DNA]</scope>
    <source>
        <strain evidence="12 13">SP-2023</strain>
    </source>
</reference>
<evidence type="ECO:0000256" key="5">
    <source>
        <dbReference type="ARBA" id="ARBA00022642"/>
    </source>
</evidence>
<proteinExistence type="inferred from homology"/>
<comment type="similarity">
    <text evidence="3 9">Belongs to the NadC/ModD family.</text>
</comment>
<organism evidence="12 13">
    <name type="scientific">Candidatus Haliotispira prima</name>
    <dbReference type="NCBI Taxonomy" id="3034016"/>
    <lineage>
        <taxon>Bacteria</taxon>
        <taxon>Pseudomonadati</taxon>
        <taxon>Spirochaetota</taxon>
        <taxon>Spirochaetia</taxon>
        <taxon>Spirochaetales</taxon>
        <taxon>Spirochaetaceae</taxon>
        <taxon>Candidatus Haliotispira</taxon>
    </lineage>
</organism>
<evidence type="ECO:0000256" key="4">
    <source>
        <dbReference type="ARBA" id="ARBA00011944"/>
    </source>
</evidence>
<feature type="domain" description="Quinolinate phosphoribosyl transferase N-terminal" evidence="11">
    <location>
        <begin position="32"/>
        <end position="130"/>
    </location>
</feature>
<comment type="function">
    <text evidence="1">Involved in the catabolism of quinolinic acid (QA).</text>
</comment>